<dbReference type="HOGENOM" id="CLU_1261357_0_0_1"/>
<organism evidence="1 2">
    <name type="scientific">Ceriporiopsis subvermispora (strain B)</name>
    <name type="common">White-rot fungus</name>
    <name type="synonym">Gelatoporia subvermispora</name>
    <dbReference type="NCBI Taxonomy" id="914234"/>
    <lineage>
        <taxon>Eukaryota</taxon>
        <taxon>Fungi</taxon>
        <taxon>Dikarya</taxon>
        <taxon>Basidiomycota</taxon>
        <taxon>Agaricomycotina</taxon>
        <taxon>Agaricomycetes</taxon>
        <taxon>Polyporales</taxon>
        <taxon>Gelatoporiaceae</taxon>
        <taxon>Gelatoporia</taxon>
    </lineage>
</organism>
<name>M2P6E7_CERS8</name>
<dbReference type="AlphaFoldDB" id="M2P6E7"/>
<evidence type="ECO:0000313" key="2">
    <source>
        <dbReference type="Proteomes" id="UP000016930"/>
    </source>
</evidence>
<gene>
    <name evidence="1" type="ORF">CERSUDRAFT_78579</name>
</gene>
<proteinExistence type="predicted"/>
<dbReference type="EMBL" id="KB445832">
    <property type="protein sequence ID" value="EMD30849.1"/>
    <property type="molecule type" value="Genomic_DNA"/>
</dbReference>
<sequence>MMQREHIQLSSVLSQLSCLSHNHDLAQAMFPALPQPTVSSNYEGTTSHDLPLLGIYDPVSPTSSDYFTLTDYNDDGPNPTGPLPSWATYQWLNILPTNFQSSRRFSWIVGEEPMEAEHLLVRGDEFDIVGYTRGVVGNVACFLRGYVIFTIMCRSIQTIGWLAVPRQWALITLEEENLYQERMRDDTLRPPPKPEAAEGHVKGIDGFVTRRRSRAYSFP</sequence>
<protein>
    <submittedName>
        <fullName evidence="1">Uncharacterized protein</fullName>
    </submittedName>
</protein>
<reference evidence="1 2" key="1">
    <citation type="journal article" date="2012" name="Proc. Natl. Acad. Sci. U.S.A.">
        <title>Comparative genomics of Ceriporiopsis subvermispora and Phanerochaete chrysosporium provide insight into selective ligninolysis.</title>
        <authorList>
            <person name="Fernandez-Fueyo E."/>
            <person name="Ruiz-Duenas F.J."/>
            <person name="Ferreira P."/>
            <person name="Floudas D."/>
            <person name="Hibbett D.S."/>
            <person name="Canessa P."/>
            <person name="Larrondo L.F."/>
            <person name="James T.Y."/>
            <person name="Seelenfreund D."/>
            <person name="Lobos S."/>
            <person name="Polanco R."/>
            <person name="Tello M."/>
            <person name="Honda Y."/>
            <person name="Watanabe T."/>
            <person name="Watanabe T."/>
            <person name="Ryu J.S."/>
            <person name="Kubicek C.P."/>
            <person name="Schmoll M."/>
            <person name="Gaskell J."/>
            <person name="Hammel K.E."/>
            <person name="St John F.J."/>
            <person name="Vanden Wymelenberg A."/>
            <person name="Sabat G."/>
            <person name="Splinter BonDurant S."/>
            <person name="Syed K."/>
            <person name="Yadav J.S."/>
            <person name="Doddapaneni H."/>
            <person name="Subramanian V."/>
            <person name="Lavin J.L."/>
            <person name="Oguiza J.A."/>
            <person name="Perez G."/>
            <person name="Pisabarro A.G."/>
            <person name="Ramirez L."/>
            <person name="Santoyo F."/>
            <person name="Master E."/>
            <person name="Coutinho P.M."/>
            <person name="Henrissat B."/>
            <person name="Lombard V."/>
            <person name="Magnuson J.K."/>
            <person name="Kuees U."/>
            <person name="Hori C."/>
            <person name="Igarashi K."/>
            <person name="Samejima M."/>
            <person name="Held B.W."/>
            <person name="Barry K.W."/>
            <person name="LaButti K.M."/>
            <person name="Lapidus A."/>
            <person name="Lindquist E.A."/>
            <person name="Lucas S.M."/>
            <person name="Riley R."/>
            <person name="Salamov A.A."/>
            <person name="Hoffmeister D."/>
            <person name="Schwenk D."/>
            <person name="Hadar Y."/>
            <person name="Yarden O."/>
            <person name="de Vries R.P."/>
            <person name="Wiebenga A."/>
            <person name="Stenlid J."/>
            <person name="Eastwood D."/>
            <person name="Grigoriev I.V."/>
            <person name="Berka R.M."/>
            <person name="Blanchette R.A."/>
            <person name="Kersten P."/>
            <person name="Martinez A.T."/>
            <person name="Vicuna R."/>
            <person name="Cullen D."/>
        </authorList>
    </citation>
    <scope>NUCLEOTIDE SEQUENCE [LARGE SCALE GENOMIC DNA]</scope>
    <source>
        <strain evidence="1 2">B</strain>
    </source>
</reference>
<accession>M2P6E7</accession>
<dbReference type="Proteomes" id="UP000016930">
    <property type="component" value="Unassembled WGS sequence"/>
</dbReference>
<keyword evidence="2" id="KW-1185">Reference proteome</keyword>
<evidence type="ECO:0000313" key="1">
    <source>
        <dbReference type="EMBL" id="EMD30849.1"/>
    </source>
</evidence>